<evidence type="ECO:0000256" key="1">
    <source>
        <dbReference type="ARBA" id="ARBA00007865"/>
    </source>
</evidence>
<protein>
    <recommendedName>
        <fullName evidence="5">Cyclase</fullName>
    </recommendedName>
</protein>
<name>A0A9P0FPU5_CHRIL</name>
<dbReference type="OrthoDB" id="7108654at2759"/>
<organism evidence="3 4">
    <name type="scientific">Chrysodeixis includens</name>
    <name type="common">Soybean looper</name>
    <name type="synonym">Pseudoplusia includens</name>
    <dbReference type="NCBI Taxonomy" id="689277"/>
    <lineage>
        <taxon>Eukaryota</taxon>
        <taxon>Metazoa</taxon>
        <taxon>Ecdysozoa</taxon>
        <taxon>Arthropoda</taxon>
        <taxon>Hexapoda</taxon>
        <taxon>Insecta</taxon>
        <taxon>Pterygota</taxon>
        <taxon>Neoptera</taxon>
        <taxon>Endopterygota</taxon>
        <taxon>Lepidoptera</taxon>
        <taxon>Glossata</taxon>
        <taxon>Ditrysia</taxon>
        <taxon>Noctuoidea</taxon>
        <taxon>Noctuidae</taxon>
        <taxon>Plusiinae</taxon>
        <taxon>Chrysodeixis</taxon>
    </lineage>
</organism>
<dbReference type="InterPro" id="IPR007325">
    <property type="entry name" value="KFase/CYL"/>
</dbReference>
<sequence>MASVTLVFFALSCSLAPLLAESDSLNSVLFSGNYEFIDLTHPFDNQTVYWPGTEPFKFTKQKEEFDKDNSWYAAYEFSAGEHGGTHIDAPYHFSNTGKRVGDFPIHKLILPLLVVDISDKVNGNPDFILTKNDLDLNWLNSNTDKPCLLAFNFGWSKYFNDRQKYLGYDEVTKSMRFPGLSNEVAELITSTYKNIVGIGTDVSSVDPGATPDFAVHKQFSKSGLYNIENINFVTPVPATKCTALALPMKIGMGTGAPLRLVAICPKETVPA</sequence>
<proteinExistence type="inferred from homology"/>
<dbReference type="GO" id="GO:0019441">
    <property type="term" value="P:L-tryptophan catabolic process to kynurenine"/>
    <property type="evidence" value="ECO:0007669"/>
    <property type="project" value="InterPro"/>
</dbReference>
<dbReference type="Gene3D" id="3.50.30.50">
    <property type="entry name" value="Putative cyclase"/>
    <property type="match status" value="1"/>
</dbReference>
<keyword evidence="4" id="KW-1185">Reference proteome</keyword>
<evidence type="ECO:0008006" key="5">
    <source>
        <dbReference type="Google" id="ProtNLM"/>
    </source>
</evidence>
<dbReference type="Proteomes" id="UP001154114">
    <property type="component" value="Chromosome 12"/>
</dbReference>
<accession>A0A9P0FPU5</accession>
<reference evidence="3" key="1">
    <citation type="submission" date="2021-12" db="EMBL/GenBank/DDBJ databases">
        <authorList>
            <person name="King R."/>
        </authorList>
    </citation>
    <scope>NUCLEOTIDE SEQUENCE</scope>
</reference>
<dbReference type="SUPFAM" id="SSF102198">
    <property type="entry name" value="Putative cyclase"/>
    <property type="match status" value="1"/>
</dbReference>
<evidence type="ECO:0000313" key="3">
    <source>
        <dbReference type="EMBL" id="CAH0583028.1"/>
    </source>
</evidence>
<dbReference type="AlphaFoldDB" id="A0A9P0FPU5"/>
<dbReference type="Pfam" id="PF04199">
    <property type="entry name" value="Cyclase"/>
    <property type="match status" value="1"/>
</dbReference>
<evidence type="ECO:0000256" key="2">
    <source>
        <dbReference type="SAM" id="SignalP"/>
    </source>
</evidence>
<dbReference type="PANTHER" id="PTHR31118:SF12">
    <property type="entry name" value="CYCLASE-LIKE PROTEIN 2"/>
    <property type="match status" value="1"/>
</dbReference>
<dbReference type="EMBL" id="LR824015">
    <property type="protein sequence ID" value="CAH0583028.1"/>
    <property type="molecule type" value="Genomic_DNA"/>
</dbReference>
<keyword evidence="2" id="KW-0732">Signal</keyword>
<dbReference type="InterPro" id="IPR037175">
    <property type="entry name" value="KFase_sf"/>
</dbReference>
<dbReference type="GO" id="GO:0004061">
    <property type="term" value="F:arylformamidase activity"/>
    <property type="evidence" value="ECO:0007669"/>
    <property type="project" value="InterPro"/>
</dbReference>
<dbReference type="PANTHER" id="PTHR31118">
    <property type="entry name" value="CYCLASE-LIKE PROTEIN 2"/>
    <property type="match status" value="1"/>
</dbReference>
<feature type="chain" id="PRO_5040192431" description="Cyclase" evidence="2">
    <location>
        <begin position="21"/>
        <end position="271"/>
    </location>
</feature>
<gene>
    <name evidence="3" type="ORF">CINC_LOCUS2046</name>
</gene>
<feature type="signal peptide" evidence="2">
    <location>
        <begin position="1"/>
        <end position="20"/>
    </location>
</feature>
<comment type="similarity">
    <text evidence="1">Belongs to the Cyclase 1 superfamily.</text>
</comment>
<evidence type="ECO:0000313" key="4">
    <source>
        <dbReference type="Proteomes" id="UP001154114"/>
    </source>
</evidence>